<reference evidence="9" key="2">
    <citation type="submission" date="2021-12" db="EMBL/GenBank/DDBJ databases">
        <title>Resequencing data analysis of finger millet.</title>
        <authorList>
            <person name="Hatakeyama M."/>
            <person name="Aluri S."/>
            <person name="Balachadran M.T."/>
            <person name="Sivarajan S.R."/>
            <person name="Poveda L."/>
            <person name="Shimizu-Inatsugi R."/>
            <person name="Schlapbach R."/>
            <person name="Sreeman S.M."/>
            <person name="Shimizu K.K."/>
        </authorList>
    </citation>
    <scope>NUCLEOTIDE SEQUENCE</scope>
</reference>
<evidence type="ECO:0000259" key="8">
    <source>
        <dbReference type="Pfam" id="PF18052"/>
    </source>
</evidence>
<protein>
    <recommendedName>
        <fullName evidence="11">Disease resistance protein</fullName>
    </recommendedName>
</protein>
<dbReference type="Pfam" id="PF18052">
    <property type="entry name" value="Rx_N"/>
    <property type="match status" value="1"/>
</dbReference>
<evidence type="ECO:0000256" key="4">
    <source>
        <dbReference type="ARBA" id="ARBA00022741"/>
    </source>
</evidence>
<feature type="domain" description="NB-ARC" evidence="7">
    <location>
        <begin position="190"/>
        <end position="290"/>
    </location>
</feature>
<name>A0AAV5BNZ6_ELECO</name>
<feature type="domain" description="Disease resistance N-terminal" evidence="8">
    <location>
        <begin position="16"/>
        <end position="98"/>
    </location>
</feature>
<feature type="coiled-coil region" evidence="6">
    <location>
        <begin position="34"/>
        <end position="61"/>
    </location>
</feature>
<comment type="similarity">
    <text evidence="1">Belongs to the disease resistance NB-LRR family.</text>
</comment>
<keyword evidence="4" id="KW-0547">Nucleotide-binding</keyword>
<dbReference type="AlphaFoldDB" id="A0AAV5BNZ6"/>
<accession>A0AAV5BNZ6</accession>
<dbReference type="GO" id="GO:0043531">
    <property type="term" value="F:ADP binding"/>
    <property type="evidence" value="ECO:0007669"/>
    <property type="project" value="InterPro"/>
</dbReference>
<comment type="caution">
    <text evidence="9">The sequence shown here is derived from an EMBL/GenBank/DDBJ whole genome shotgun (WGS) entry which is preliminary data.</text>
</comment>
<proteinExistence type="inferred from homology"/>
<sequence>MLNLDRVAETAAGGSISNIVKKLASLSLGQLSKLREVSSNIESLEDELQIIHAVLLDLSNQEHPDNRLKLWMDKVRELAYDIEDAIDMFVLASENEHVRRVEESRDPNFIERIMTTIRRCTDSIKSLPSDYQIATKIQGLKDRVVAAEDQHKRLKTVDNSDFSGYDAIAIRDVARYSNPSSLVGIDAPSEDIIRMLTEGSSSSVHQHMVVAIVGFGGLGKTTLAKHVFDKIAAHFNCTAFVSVSRKPDIKKLLGDILLDFGSGDRLKDLRQLDELQLAKKLRKYIIGKKYEPAASLVLYYI</sequence>
<dbReference type="Gene3D" id="1.20.5.4130">
    <property type="match status" value="1"/>
</dbReference>
<reference evidence="9" key="1">
    <citation type="journal article" date="2018" name="DNA Res.">
        <title>Multiple hybrid de novo genome assembly of finger millet, an orphan allotetraploid crop.</title>
        <authorList>
            <person name="Hatakeyama M."/>
            <person name="Aluri S."/>
            <person name="Balachadran M.T."/>
            <person name="Sivarajan S.R."/>
            <person name="Patrignani A."/>
            <person name="Gruter S."/>
            <person name="Poveda L."/>
            <person name="Shimizu-Inatsugi R."/>
            <person name="Baeten J."/>
            <person name="Francoijs K.J."/>
            <person name="Nataraja K.N."/>
            <person name="Reddy Y.A.N."/>
            <person name="Phadnis S."/>
            <person name="Ravikumar R.L."/>
            <person name="Schlapbach R."/>
            <person name="Sreeman S.M."/>
            <person name="Shimizu K.K."/>
        </authorList>
    </citation>
    <scope>NUCLEOTIDE SEQUENCE</scope>
</reference>
<evidence type="ECO:0000259" key="7">
    <source>
        <dbReference type="Pfam" id="PF00931"/>
    </source>
</evidence>
<dbReference type="InterPro" id="IPR041118">
    <property type="entry name" value="Rx_N"/>
</dbReference>
<dbReference type="Gene3D" id="3.40.50.300">
    <property type="entry name" value="P-loop containing nucleotide triphosphate hydrolases"/>
    <property type="match status" value="1"/>
</dbReference>
<dbReference type="EMBL" id="BQKI01000002">
    <property type="protein sequence ID" value="GJM87662.1"/>
    <property type="molecule type" value="Genomic_DNA"/>
</dbReference>
<dbReference type="InterPro" id="IPR027417">
    <property type="entry name" value="P-loop_NTPase"/>
</dbReference>
<dbReference type="Pfam" id="PF00931">
    <property type="entry name" value="NB-ARC"/>
    <property type="match status" value="1"/>
</dbReference>
<keyword evidence="6" id="KW-0175">Coiled coil</keyword>
<dbReference type="PANTHER" id="PTHR19338">
    <property type="entry name" value="TRANSLOCASE OF INNER MITOCHONDRIAL MEMBRANE 13 HOMOLOG"/>
    <property type="match status" value="1"/>
</dbReference>
<keyword evidence="3" id="KW-0677">Repeat</keyword>
<evidence type="ECO:0000256" key="5">
    <source>
        <dbReference type="ARBA" id="ARBA00022821"/>
    </source>
</evidence>
<keyword evidence="10" id="KW-1185">Reference proteome</keyword>
<dbReference type="Proteomes" id="UP001054889">
    <property type="component" value="Unassembled WGS sequence"/>
</dbReference>
<dbReference type="GO" id="GO:0006952">
    <property type="term" value="P:defense response"/>
    <property type="evidence" value="ECO:0007669"/>
    <property type="project" value="UniProtKB-KW"/>
</dbReference>
<evidence type="ECO:0000256" key="1">
    <source>
        <dbReference type="ARBA" id="ARBA00008894"/>
    </source>
</evidence>
<evidence type="ECO:0000313" key="9">
    <source>
        <dbReference type="EMBL" id="GJM87662.1"/>
    </source>
</evidence>
<keyword evidence="5" id="KW-0611">Plant defense</keyword>
<gene>
    <name evidence="9" type="primary">ga03640</name>
    <name evidence="9" type="ORF">PR202_ga03640</name>
</gene>
<dbReference type="PANTHER" id="PTHR19338:SF45">
    <property type="entry name" value="RX N-TERMINAL DOMAIN-CONTAINING PROTEIN"/>
    <property type="match status" value="1"/>
</dbReference>
<evidence type="ECO:0000256" key="6">
    <source>
        <dbReference type="SAM" id="Coils"/>
    </source>
</evidence>
<evidence type="ECO:0008006" key="11">
    <source>
        <dbReference type="Google" id="ProtNLM"/>
    </source>
</evidence>
<evidence type="ECO:0000256" key="2">
    <source>
        <dbReference type="ARBA" id="ARBA00022614"/>
    </source>
</evidence>
<dbReference type="SUPFAM" id="SSF52540">
    <property type="entry name" value="P-loop containing nucleoside triphosphate hydrolases"/>
    <property type="match status" value="1"/>
</dbReference>
<dbReference type="CDD" id="cd14798">
    <property type="entry name" value="RX-CC_like"/>
    <property type="match status" value="1"/>
</dbReference>
<organism evidence="9 10">
    <name type="scientific">Eleusine coracana subsp. coracana</name>
    <dbReference type="NCBI Taxonomy" id="191504"/>
    <lineage>
        <taxon>Eukaryota</taxon>
        <taxon>Viridiplantae</taxon>
        <taxon>Streptophyta</taxon>
        <taxon>Embryophyta</taxon>
        <taxon>Tracheophyta</taxon>
        <taxon>Spermatophyta</taxon>
        <taxon>Magnoliopsida</taxon>
        <taxon>Liliopsida</taxon>
        <taxon>Poales</taxon>
        <taxon>Poaceae</taxon>
        <taxon>PACMAD clade</taxon>
        <taxon>Chloridoideae</taxon>
        <taxon>Cynodonteae</taxon>
        <taxon>Eleusininae</taxon>
        <taxon>Eleusine</taxon>
    </lineage>
</organism>
<dbReference type="InterPro" id="IPR002182">
    <property type="entry name" value="NB-ARC"/>
</dbReference>
<keyword evidence="2" id="KW-0433">Leucine-rich repeat</keyword>
<dbReference type="InterPro" id="IPR038005">
    <property type="entry name" value="RX-like_CC"/>
</dbReference>
<evidence type="ECO:0000256" key="3">
    <source>
        <dbReference type="ARBA" id="ARBA00022737"/>
    </source>
</evidence>
<evidence type="ECO:0000313" key="10">
    <source>
        <dbReference type="Proteomes" id="UP001054889"/>
    </source>
</evidence>